<evidence type="ECO:0000256" key="3">
    <source>
        <dbReference type="ARBA" id="ARBA00022833"/>
    </source>
</evidence>
<dbReference type="SUPFAM" id="SSF144232">
    <property type="entry name" value="HIT/MYND zinc finger-like"/>
    <property type="match status" value="1"/>
</dbReference>
<dbReference type="GO" id="GO:0008270">
    <property type="term" value="F:zinc ion binding"/>
    <property type="evidence" value="ECO:0007669"/>
    <property type="project" value="UniProtKB-KW"/>
</dbReference>
<dbReference type="EMBL" id="CAKKLH010000299">
    <property type="protein sequence ID" value="CAH0110070.1"/>
    <property type="molecule type" value="Genomic_DNA"/>
</dbReference>
<evidence type="ECO:0000259" key="6">
    <source>
        <dbReference type="PROSITE" id="PS50865"/>
    </source>
</evidence>
<proteinExistence type="predicted"/>
<evidence type="ECO:0000313" key="8">
    <source>
        <dbReference type="EMBL" id="CAH0110070.1"/>
    </source>
</evidence>
<evidence type="ECO:0000256" key="1">
    <source>
        <dbReference type="ARBA" id="ARBA00022723"/>
    </source>
</evidence>
<sequence>MVQHFPCAKCQVPSTNCCSKCRRVYYCSREHQKADWTNHKTLCGPPFKIEESEVEGRYLVASRLIKAGEVILQELPLVIGPKLKTLPLCLGCYKPITDTYRCSRCNWPLCSSACEEYAFHKNGECRMIDPTLMINHLSQGSINSQVYQCITPLRYLSLPDSDKERLDKLVSHLEQRRGTDIYRLVEQNISSFLRYRLLLTQYDSESIQRVCGILETNCFEIRFQGRVSVRGLYPTASLMNHDCVANTRHVFDPDDFRIRILATQDILAGEKISATYTQSLWNTLDRRFHLKSTKHFWCQCKRCTDPRELGTNLSAIKCTNCRGTIISRDPLDQMADWECSDCGSVRKVEQIKRLHDSVRMELKQIAQLARNHPEKLEDFIRKYSGAIHPDSCHVIEAKYALVQLYGNTPQLLYDELSEELIEKKLNYCHQLLKLADVIEPGLSQLRGHLLFELQSVMEHKAKRAFKHDSAEFKELIKDAAGHLMASAEILRYETHWPEILEKRRLVFDRILKEM</sequence>
<dbReference type="PROSITE" id="PS51379">
    <property type="entry name" value="4FE4S_FER_2"/>
    <property type="match status" value="1"/>
</dbReference>
<feature type="domain" description="SET" evidence="5">
    <location>
        <begin position="45"/>
        <end position="277"/>
    </location>
</feature>
<evidence type="ECO:0000259" key="5">
    <source>
        <dbReference type="PROSITE" id="PS50280"/>
    </source>
</evidence>
<dbReference type="PROSITE" id="PS50280">
    <property type="entry name" value="SET"/>
    <property type="match status" value="1"/>
</dbReference>
<dbReference type="PANTHER" id="PTHR46455">
    <property type="entry name" value="SET AND MYND DOMAIN CONTAINING, ARTHROPOD-SPECIFIC, MEMBER 4, ISOFORM A"/>
    <property type="match status" value="1"/>
</dbReference>
<dbReference type="Proteomes" id="UP000789390">
    <property type="component" value="Unassembled WGS sequence"/>
</dbReference>
<dbReference type="Gene3D" id="6.10.140.2220">
    <property type="match status" value="2"/>
</dbReference>
<dbReference type="SMART" id="SM00317">
    <property type="entry name" value="SET"/>
    <property type="match status" value="1"/>
</dbReference>
<dbReference type="Gene3D" id="2.170.270.10">
    <property type="entry name" value="SET domain"/>
    <property type="match status" value="1"/>
</dbReference>
<keyword evidence="1" id="KW-0479">Metal-binding</keyword>
<organism evidence="8 9">
    <name type="scientific">Daphnia galeata</name>
    <dbReference type="NCBI Taxonomy" id="27404"/>
    <lineage>
        <taxon>Eukaryota</taxon>
        <taxon>Metazoa</taxon>
        <taxon>Ecdysozoa</taxon>
        <taxon>Arthropoda</taxon>
        <taxon>Crustacea</taxon>
        <taxon>Branchiopoda</taxon>
        <taxon>Diplostraca</taxon>
        <taxon>Cladocera</taxon>
        <taxon>Anomopoda</taxon>
        <taxon>Daphniidae</taxon>
        <taxon>Daphnia</taxon>
    </lineage>
</organism>
<evidence type="ECO:0008006" key="10">
    <source>
        <dbReference type="Google" id="ProtNLM"/>
    </source>
</evidence>
<dbReference type="InterPro" id="IPR046341">
    <property type="entry name" value="SET_dom_sf"/>
</dbReference>
<keyword evidence="2 4" id="KW-0863">Zinc-finger</keyword>
<dbReference type="InterPro" id="IPR053010">
    <property type="entry name" value="SET_SmydA-8"/>
</dbReference>
<evidence type="ECO:0000259" key="7">
    <source>
        <dbReference type="PROSITE" id="PS51379"/>
    </source>
</evidence>
<evidence type="ECO:0000313" key="9">
    <source>
        <dbReference type="Proteomes" id="UP000789390"/>
    </source>
</evidence>
<dbReference type="InterPro" id="IPR001214">
    <property type="entry name" value="SET_dom"/>
</dbReference>
<dbReference type="Gene3D" id="1.10.220.160">
    <property type="match status" value="1"/>
</dbReference>
<gene>
    <name evidence="8" type="ORF">DGAL_LOCUS13569</name>
</gene>
<dbReference type="SUPFAM" id="SSF82199">
    <property type="entry name" value="SET domain"/>
    <property type="match status" value="1"/>
</dbReference>
<accession>A0A8J2S632</accession>
<dbReference type="AlphaFoldDB" id="A0A8J2S632"/>
<reference evidence="8" key="1">
    <citation type="submission" date="2021-11" db="EMBL/GenBank/DDBJ databases">
        <authorList>
            <person name="Schell T."/>
        </authorList>
    </citation>
    <scope>NUCLEOTIDE SEQUENCE</scope>
    <source>
        <strain evidence="8">M5</strain>
    </source>
</reference>
<keyword evidence="3" id="KW-0862">Zinc</keyword>
<dbReference type="InterPro" id="IPR002893">
    <property type="entry name" value="Znf_MYND"/>
</dbReference>
<feature type="domain" description="4Fe-4S ferredoxin-type" evidence="7">
    <location>
        <begin position="93"/>
        <end position="124"/>
    </location>
</feature>
<dbReference type="GO" id="GO:0008276">
    <property type="term" value="F:protein methyltransferase activity"/>
    <property type="evidence" value="ECO:0007669"/>
    <property type="project" value="UniProtKB-ARBA"/>
</dbReference>
<feature type="domain" description="MYND-type" evidence="6">
    <location>
        <begin position="7"/>
        <end position="43"/>
    </location>
</feature>
<dbReference type="GO" id="GO:0008170">
    <property type="term" value="F:N-methyltransferase activity"/>
    <property type="evidence" value="ECO:0007669"/>
    <property type="project" value="UniProtKB-ARBA"/>
</dbReference>
<comment type="caution">
    <text evidence="8">The sequence shown here is derived from an EMBL/GenBank/DDBJ whole genome shotgun (WGS) entry which is preliminary data.</text>
</comment>
<dbReference type="InterPro" id="IPR017896">
    <property type="entry name" value="4Fe4S_Fe-S-bd"/>
</dbReference>
<dbReference type="PROSITE" id="PS50865">
    <property type="entry name" value="ZF_MYND_2"/>
    <property type="match status" value="1"/>
</dbReference>
<dbReference type="PANTHER" id="PTHR46455:SF1">
    <property type="entry name" value="SET AND MYND DOMAIN CONTAINING, ARTHROPOD-SPECIFIC, MEMBER 2"/>
    <property type="match status" value="1"/>
</dbReference>
<evidence type="ECO:0000256" key="2">
    <source>
        <dbReference type="ARBA" id="ARBA00022771"/>
    </source>
</evidence>
<name>A0A8J2S632_9CRUS</name>
<keyword evidence="9" id="KW-1185">Reference proteome</keyword>
<protein>
    <recommendedName>
        <fullName evidence="10">Protein msta</fullName>
    </recommendedName>
</protein>
<dbReference type="Pfam" id="PF00856">
    <property type="entry name" value="SET"/>
    <property type="match status" value="1"/>
</dbReference>
<dbReference type="CDD" id="cd20071">
    <property type="entry name" value="SET_SMYD"/>
    <property type="match status" value="1"/>
</dbReference>
<dbReference type="OrthoDB" id="265717at2759"/>
<dbReference type="Pfam" id="PF01753">
    <property type="entry name" value="zf-MYND"/>
    <property type="match status" value="1"/>
</dbReference>
<evidence type="ECO:0000256" key="4">
    <source>
        <dbReference type="PROSITE-ProRule" id="PRU00134"/>
    </source>
</evidence>
<dbReference type="GO" id="GO:0008757">
    <property type="term" value="F:S-adenosylmethionine-dependent methyltransferase activity"/>
    <property type="evidence" value="ECO:0007669"/>
    <property type="project" value="UniProtKB-ARBA"/>
</dbReference>